<dbReference type="RefSeq" id="WP_089399250.1">
    <property type="nucleotide sequence ID" value="NZ_FZOT01000005.1"/>
</dbReference>
<dbReference type="AlphaFoldDB" id="A0A239GLX1"/>
<name>A0A239GLX1_9BURK</name>
<keyword evidence="2" id="KW-1185">Reference proteome</keyword>
<evidence type="ECO:0000313" key="2">
    <source>
        <dbReference type="Proteomes" id="UP000198284"/>
    </source>
</evidence>
<reference evidence="1 2" key="1">
    <citation type="submission" date="2017-06" db="EMBL/GenBank/DDBJ databases">
        <authorList>
            <person name="Kim H.J."/>
            <person name="Triplett B.A."/>
        </authorList>
    </citation>
    <scope>NUCLEOTIDE SEQUENCE [LARGE SCALE GENOMIC DNA]</scope>
    <source>
        <strain evidence="1 2">U15</strain>
    </source>
</reference>
<gene>
    <name evidence="1" type="ORF">SAMN06265795_10595</name>
</gene>
<evidence type="ECO:0000313" key="1">
    <source>
        <dbReference type="EMBL" id="SNS70110.1"/>
    </source>
</evidence>
<dbReference type="OrthoDB" id="8779993at2"/>
<proteinExistence type="predicted"/>
<dbReference type="Proteomes" id="UP000198284">
    <property type="component" value="Unassembled WGS sequence"/>
</dbReference>
<evidence type="ECO:0008006" key="3">
    <source>
        <dbReference type="Google" id="ProtNLM"/>
    </source>
</evidence>
<sequence>MLTATYAQVAIVAEHNKVRSVLQDLQQCIQNCMRTAAGAGYATLKSTFFKLKEFHDSFRWRKIERHLLPSLRRFNPEAATLIDELESISDRACELLHTADLQLEQANHGAGRVADDVCESMGMVCHHIQLRLDREEQELMPLAQRLLSVEDWFGIAARFLSEEPVGGLKRPAFGAPWLPATSGRERSALV</sequence>
<organism evidence="1 2">
    <name type="scientific">Noviherbaspirillum humi</name>
    <dbReference type="NCBI Taxonomy" id="1688639"/>
    <lineage>
        <taxon>Bacteria</taxon>
        <taxon>Pseudomonadati</taxon>
        <taxon>Pseudomonadota</taxon>
        <taxon>Betaproteobacteria</taxon>
        <taxon>Burkholderiales</taxon>
        <taxon>Oxalobacteraceae</taxon>
        <taxon>Noviherbaspirillum</taxon>
    </lineage>
</organism>
<accession>A0A239GLX1</accession>
<dbReference type="EMBL" id="FZOT01000005">
    <property type="protein sequence ID" value="SNS70110.1"/>
    <property type="molecule type" value="Genomic_DNA"/>
</dbReference>
<dbReference type="Gene3D" id="1.20.120.520">
    <property type="entry name" value="nmb1532 protein domain like"/>
    <property type="match status" value="1"/>
</dbReference>
<protein>
    <recommendedName>
        <fullName evidence="3">Hemerythrin HHE cation binding domain-containing protein</fullName>
    </recommendedName>
</protein>